<organism evidence="1 2">
    <name type="scientific">Dentiscutata heterogama</name>
    <dbReference type="NCBI Taxonomy" id="1316150"/>
    <lineage>
        <taxon>Eukaryota</taxon>
        <taxon>Fungi</taxon>
        <taxon>Fungi incertae sedis</taxon>
        <taxon>Mucoromycota</taxon>
        <taxon>Glomeromycotina</taxon>
        <taxon>Glomeromycetes</taxon>
        <taxon>Diversisporales</taxon>
        <taxon>Gigasporaceae</taxon>
        <taxon>Dentiscutata</taxon>
    </lineage>
</organism>
<evidence type="ECO:0000313" key="1">
    <source>
        <dbReference type="EMBL" id="CAG8742353.1"/>
    </source>
</evidence>
<reference evidence="1" key="1">
    <citation type="submission" date="2021-06" db="EMBL/GenBank/DDBJ databases">
        <authorList>
            <person name="Kallberg Y."/>
            <person name="Tangrot J."/>
            <person name="Rosling A."/>
        </authorList>
    </citation>
    <scope>NUCLEOTIDE SEQUENCE</scope>
    <source>
        <strain evidence="1">IL203A</strain>
    </source>
</reference>
<proteinExistence type="predicted"/>
<name>A0ACA9Q8U5_9GLOM</name>
<dbReference type="EMBL" id="CAJVPU010041836">
    <property type="protein sequence ID" value="CAG8742353.1"/>
    <property type="molecule type" value="Genomic_DNA"/>
</dbReference>
<evidence type="ECO:0000313" key="2">
    <source>
        <dbReference type="Proteomes" id="UP000789702"/>
    </source>
</evidence>
<sequence>DPLFLLASIWKERDTVEHEVISADSLYCLPISLSLDSSGLEFSLT</sequence>
<comment type="caution">
    <text evidence="1">The sequence shown here is derived from an EMBL/GenBank/DDBJ whole genome shotgun (WGS) entry which is preliminary data.</text>
</comment>
<feature type="non-terminal residue" evidence="1">
    <location>
        <position position="45"/>
    </location>
</feature>
<accession>A0ACA9Q8U5</accession>
<protein>
    <submittedName>
        <fullName evidence="1">2847_t:CDS:1</fullName>
    </submittedName>
</protein>
<gene>
    <name evidence="1" type="ORF">DHETER_LOCUS14123</name>
</gene>
<keyword evidence="2" id="KW-1185">Reference proteome</keyword>
<dbReference type="Proteomes" id="UP000789702">
    <property type="component" value="Unassembled WGS sequence"/>
</dbReference>
<feature type="non-terminal residue" evidence="1">
    <location>
        <position position="1"/>
    </location>
</feature>